<protein>
    <submittedName>
        <fullName evidence="1">Uncharacterized protein</fullName>
    </submittedName>
</protein>
<proteinExistence type="predicted"/>
<accession>A0AAW0E449</accession>
<dbReference type="AlphaFoldDB" id="A0AAW0E449"/>
<dbReference type="EMBL" id="JAYKXP010000005">
    <property type="protein sequence ID" value="KAK7058550.1"/>
    <property type="molecule type" value="Genomic_DNA"/>
</dbReference>
<comment type="caution">
    <text evidence="1">The sequence shown here is derived from an EMBL/GenBank/DDBJ whole genome shotgun (WGS) entry which is preliminary data.</text>
</comment>
<keyword evidence="2" id="KW-1185">Reference proteome</keyword>
<sequence>MPDIASIVVAGIALLGTILQAVASGWFNLRSEEHKRRENLRNVIAKYRDPLARATEDLFYKLTNIIETNFADFASEYASDRHRTYAMMHTAYIFGQFFAWTHILRHDTQFLLPSTHADSDTEHIESILREIRHVLCLDTYRAPFMLWSGEQLGISEIMVVRDAKEDGGQARCMGYATFCEQWRSHEHFRKWFEPIVDGMAILSTRPSIAQFERIARVQHLLVDLMAVLNPQKHNPDIICCTVALAQCTCKRCVGTQVAATASMGT</sequence>
<evidence type="ECO:0000313" key="2">
    <source>
        <dbReference type="Proteomes" id="UP001383192"/>
    </source>
</evidence>
<organism evidence="1 2">
    <name type="scientific">Paramarasmius palmivorus</name>
    <dbReference type="NCBI Taxonomy" id="297713"/>
    <lineage>
        <taxon>Eukaryota</taxon>
        <taxon>Fungi</taxon>
        <taxon>Dikarya</taxon>
        <taxon>Basidiomycota</taxon>
        <taxon>Agaricomycotina</taxon>
        <taxon>Agaricomycetes</taxon>
        <taxon>Agaricomycetidae</taxon>
        <taxon>Agaricales</taxon>
        <taxon>Marasmiineae</taxon>
        <taxon>Marasmiaceae</taxon>
        <taxon>Paramarasmius</taxon>
    </lineage>
</organism>
<name>A0AAW0E449_9AGAR</name>
<gene>
    <name evidence="1" type="ORF">VNI00_002186</name>
</gene>
<evidence type="ECO:0000313" key="1">
    <source>
        <dbReference type="EMBL" id="KAK7058550.1"/>
    </source>
</evidence>
<reference evidence="1 2" key="1">
    <citation type="submission" date="2024-01" db="EMBL/GenBank/DDBJ databases">
        <title>A draft genome for a cacao thread blight-causing isolate of Paramarasmius palmivorus.</title>
        <authorList>
            <person name="Baruah I.K."/>
            <person name="Bukari Y."/>
            <person name="Amoako-Attah I."/>
            <person name="Meinhardt L.W."/>
            <person name="Bailey B.A."/>
            <person name="Cohen S.P."/>
        </authorList>
    </citation>
    <scope>NUCLEOTIDE SEQUENCE [LARGE SCALE GENOMIC DNA]</scope>
    <source>
        <strain evidence="1 2">GH-12</strain>
    </source>
</reference>
<dbReference type="Proteomes" id="UP001383192">
    <property type="component" value="Unassembled WGS sequence"/>
</dbReference>